<dbReference type="RefSeq" id="WP_051529031.1">
    <property type="nucleotide sequence ID" value="NZ_CP028519.1"/>
</dbReference>
<evidence type="ECO:0000256" key="3">
    <source>
        <dbReference type="ARBA" id="ARBA00022989"/>
    </source>
</evidence>
<feature type="transmembrane region" description="Helical" evidence="5">
    <location>
        <begin position="120"/>
        <end position="139"/>
    </location>
</feature>
<dbReference type="GO" id="GO:0016020">
    <property type="term" value="C:membrane"/>
    <property type="evidence" value="ECO:0007669"/>
    <property type="project" value="UniProtKB-SubCell"/>
</dbReference>
<dbReference type="GO" id="GO:0016874">
    <property type="term" value="F:ligase activity"/>
    <property type="evidence" value="ECO:0007669"/>
    <property type="project" value="UniProtKB-KW"/>
</dbReference>
<name>A0A2S0P9R5_9NEIS</name>
<dbReference type="Proteomes" id="UP000244173">
    <property type="component" value="Chromosome"/>
</dbReference>
<dbReference type="InterPro" id="IPR051533">
    <property type="entry name" value="WaaL-like"/>
</dbReference>
<gene>
    <name evidence="7" type="ORF">DAI18_08875</name>
</gene>
<evidence type="ECO:0000256" key="1">
    <source>
        <dbReference type="ARBA" id="ARBA00004141"/>
    </source>
</evidence>
<evidence type="ECO:0000256" key="2">
    <source>
        <dbReference type="ARBA" id="ARBA00022692"/>
    </source>
</evidence>
<feature type="domain" description="O-antigen ligase-related" evidence="6">
    <location>
        <begin position="195"/>
        <end position="347"/>
    </location>
</feature>
<evidence type="ECO:0000256" key="4">
    <source>
        <dbReference type="ARBA" id="ARBA00023136"/>
    </source>
</evidence>
<feature type="transmembrane region" description="Helical" evidence="5">
    <location>
        <begin position="231"/>
        <end position="249"/>
    </location>
</feature>
<evidence type="ECO:0000259" key="6">
    <source>
        <dbReference type="Pfam" id="PF04932"/>
    </source>
</evidence>
<keyword evidence="3 5" id="KW-1133">Transmembrane helix</keyword>
<dbReference type="PANTHER" id="PTHR37422">
    <property type="entry name" value="TEICHURONIC ACID BIOSYNTHESIS PROTEIN TUAE"/>
    <property type="match status" value="1"/>
</dbReference>
<comment type="subcellular location">
    <subcellularLocation>
        <location evidence="1">Membrane</location>
        <topology evidence="1">Multi-pass membrane protein</topology>
    </subcellularLocation>
</comment>
<dbReference type="AlphaFoldDB" id="A0A2S0P9R5"/>
<dbReference type="PANTHER" id="PTHR37422:SF13">
    <property type="entry name" value="LIPOPOLYSACCHARIDE BIOSYNTHESIS PROTEIN PA4999-RELATED"/>
    <property type="match status" value="1"/>
</dbReference>
<feature type="transmembrane region" description="Helical" evidence="5">
    <location>
        <begin position="398"/>
        <end position="416"/>
    </location>
</feature>
<keyword evidence="7" id="KW-0436">Ligase</keyword>
<evidence type="ECO:0000313" key="8">
    <source>
        <dbReference type="Proteomes" id="UP000244173"/>
    </source>
</evidence>
<keyword evidence="4 5" id="KW-0472">Membrane</keyword>
<dbReference type="Pfam" id="PF04932">
    <property type="entry name" value="Wzy_C"/>
    <property type="match status" value="1"/>
</dbReference>
<dbReference type="InterPro" id="IPR007016">
    <property type="entry name" value="O-antigen_ligase-rel_domated"/>
</dbReference>
<dbReference type="KEGG" id="maer:DAI18_08875"/>
<proteinExistence type="predicted"/>
<feature type="transmembrane region" description="Helical" evidence="5">
    <location>
        <begin position="34"/>
        <end position="50"/>
    </location>
</feature>
<evidence type="ECO:0000313" key="7">
    <source>
        <dbReference type="EMBL" id="AVY94144.1"/>
    </source>
</evidence>
<feature type="transmembrane region" description="Helical" evidence="5">
    <location>
        <begin position="95"/>
        <end position="111"/>
    </location>
</feature>
<dbReference type="STRING" id="1122240.GCA_000620105_03412"/>
<dbReference type="EMBL" id="CP028519">
    <property type="protein sequence ID" value="AVY94144.1"/>
    <property type="molecule type" value="Genomic_DNA"/>
</dbReference>
<organism evidence="7 8">
    <name type="scientific">Microvirgula aerodenitrificans</name>
    <dbReference type="NCBI Taxonomy" id="57480"/>
    <lineage>
        <taxon>Bacteria</taxon>
        <taxon>Pseudomonadati</taxon>
        <taxon>Pseudomonadota</taxon>
        <taxon>Betaproteobacteria</taxon>
        <taxon>Neisseriales</taxon>
        <taxon>Aquaspirillaceae</taxon>
        <taxon>Microvirgula</taxon>
    </lineage>
</organism>
<keyword evidence="8" id="KW-1185">Reference proteome</keyword>
<protein>
    <submittedName>
        <fullName evidence="7">O-antigen ligase domain-containing protein</fullName>
    </submittedName>
</protein>
<evidence type="ECO:0000256" key="5">
    <source>
        <dbReference type="SAM" id="Phobius"/>
    </source>
</evidence>
<keyword evidence="2 5" id="KW-0812">Transmembrane</keyword>
<dbReference type="OrthoDB" id="8576060at2"/>
<feature type="transmembrane region" description="Helical" evidence="5">
    <location>
        <begin position="159"/>
        <end position="179"/>
    </location>
</feature>
<sequence length="431" mass="47162">MKRPVNLSLPVLVPLLALPALSLAFKPVSQICFYLLVLLALAALACHRRLGLSSPAAFAREYWPLCVALLLPVASLAATFTYHGIFDGRELEKKLGLALALPIFWLLLQLVPERLRHLQWGYLAGAGIGAGMAITLVPILGLGRNVFSHTGIQVNAVSYANLLMLLGLASLVSLGWTLSRHEKLEMAAKLAVGTLALYATLVTETRSSWLAVPAFAILLPVSMGKRLLLRWLVPGLLLATLLLGLFVWTEPTLNARLMEGVHDLATFKQQPDTSLGIRLQLWNAAWHMFLQEPWLGIGNPVAFHRFLDAYALSGQVTPFVADNFGEPHNDYLAALSMYGLPGLLALLLAYTVPAAYFIRRLRQHPPAAIRVPACLGLLWCLSYMVFSLPEHMFRDTRIFPLYSVMVVAFLALSKPAPATAATETVKPSAHA</sequence>
<feature type="transmembrane region" description="Helical" evidence="5">
    <location>
        <begin position="62"/>
        <end position="83"/>
    </location>
</feature>
<reference evidence="7 8" key="1">
    <citation type="submission" date="2018-04" db="EMBL/GenBank/DDBJ databases">
        <title>Denitrifier Microvirgula.</title>
        <authorList>
            <person name="Anderson E."/>
            <person name="Jang J."/>
            <person name="Ishii S."/>
        </authorList>
    </citation>
    <scope>NUCLEOTIDE SEQUENCE [LARGE SCALE GENOMIC DNA]</scope>
    <source>
        <strain evidence="7 8">BE2.4</strain>
    </source>
</reference>
<accession>A0A2S0P9R5</accession>
<feature type="transmembrane region" description="Helical" evidence="5">
    <location>
        <begin position="367"/>
        <end position="386"/>
    </location>
</feature>
<feature type="transmembrane region" description="Helical" evidence="5">
    <location>
        <begin position="338"/>
        <end position="358"/>
    </location>
</feature>